<keyword evidence="2 4" id="KW-0479">Metal-binding</keyword>
<feature type="signal peptide" evidence="5">
    <location>
        <begin position="1"/>
        <end position="25"/>
    </location>
</feature>
<dbReference type="InterPro" id="IPR009056">
    <property type="entry name" value="Cyt_c-like_dom"/>
</dbReference>
<dbReference type="AlphaFoldDB" id="A0A1H3NFY0"/>
<dbReference type="RefSeq" id="WP_090415601.1">
    <property type="nucleotide sequence ID" value="NZ_FNOY01000072.1"/>
</dbReference>
<name>A0A1H3NFY0_9PROT</name>
<dbReference type="InterPro" id="IPR036909">
    <property type="entry name" value="Cyt_c-like_dom_sf"/>
</dbReference>
<evidence type="ECO:0000256" key="3">
    <source>
        <dbReference type="ARBA" id="ARBA00023004"/>
    </source>
</evidence>
<evidence type="ECO:0000256" key="5">
    <source>
        <dbReference type="SAM" id="SignalP"/>
    </source>
</evidence>
<organism evidence="7 8">
    <name type="scientific">Nitrosomonas halophila</name>
    <dbReference type="NCBI Taxonomy" id="44576"/>
    <lineage>
        <taxon>Bacteria</taxon>
        <taxon>Pseudomonadati</taxon>
        <taxon>Pseudomonadota</taxon>
        <taxon>Betaproteobacteria</taxon>
        <taxon>Nitrosomonadales</taxon>
        <taxon>Nitrosomonadaceae</taxon>
        <taxon>Nitrosomonas</taxon>
    </lineage>
</organism>
<sequence length="301" mass="34095">MLRLWRTGLCVLLMLLSIGMAAVQAGPAAITIEFRDHHKLVRSLQLDEFAMIAPMRILEIYEAHEKRTRAYKVYPARVVFDQIFGKCWRTAEEIVFISKDGYQPSIPVEKFLTFDAYLAFASADGSPFTLDNLLQNEEMVDLGPLYLVWDNLQSPTLRQEGAADMPYQLIAIELSTFAARFPRLVPPADASPAAKQGFLRFRKHCLACHTINGEGGGKAPELNYPVSVTEYIRPEYLRRWLDEPASIRYNTTMPALAAETPQREQVITEIITYLETMRTQKGIQNTLDTNRGAHGCKHSNQ</sequence>
<reference evidence="7 8" key="1">
    <citation type="submission" date="2016-10" db="EMBL/GenBank/DDBJ databases">
        <authorList>
            <person name="de Groot N.N."/>
        </authorList>
    </citation>
    <scope>NUCLEOTIDE SEQUENCE [LARGE SCALE GENOMIC DNA]</scope>
    <source>
        <strain evidence="7 8">Nm1</strain>
    </source>
</reference>
<keyword evidence="8" id="KW-1185">Reference proteome</keyword>
<dbReference type="EMBL" id="FNOY01000072">
    <property type="protein sequence ID" value="SDY87365.1"/>
    <property type="molecule type" value="Genomic_DNA"/>
</dbReference>
<keyword evidence="1 4" id="KW-0349">Heme</keyword>
<feature type="chain" id="PRO_5011793822" description="Cytochrome c domain-containing protein" evidence="5">
    <location>
        <begin position="26"/>
        <end position="301"/>
    </location>
</feature>
<dbReference type="Gene3D" id="1.10.760.10">
    <property type="entry name" value="Cytochrome c-like domain"/>
    <property type="match status" value="1"/>
</dbReference>
<keyword evidence="3 4" id="KW-0408">Iron</keyword>
<dbReference type="GO" id="GO:0020037">
    <property type="term" value="F:heme binding"/>
    <property type="evidence" value="ECO:0007669"/>
    <property type="project" value="InterPro"/>
</dbReference>
<evidence type="ECO:0000259" key="6">
    <source>
        <dbReference type="PROSITE" id="PS51007"/>
    </source>
</evidence>
<gene>
    <name evidence="7" type="ORF">SAMN05421881_107210</name>
</gene>
<dbReference type="Proteomes" id="UP000198640">
    <property type="component" value="Unassembled WGS sequence"/>
</dbReference>
<keyword evidence="5" id="KW-0732">Signal</keyword>
<dbReference type="PROSITE" id="PS51007">
    <property type="entry name" value="CYTC"/>
    <property type="match status" value="1"/>
</dbReference>
<dbReference type="OrthoDB" id="5728201at2"/>
<evidence type="ECO:0000256" key="1">
    <source>
        <dbReference type="ARBA" id="ARBA00022617"/>
    </source>
</evidence>
<feature type="domain" description="Cytochrome c" evidence="6">
    <location>
        <begin position="192"/>
        <end position="278"/>
    </location>
</feature>
<evidence type="ECO:0000256" key="2">
    <source>
        <dbReference type="ARBA" id="ARBA00022723"/>
    </source>
</evidence>
<evidence type="ECO:0000313" key="8">
    <source>
        <dbReference type="Proteomes" id="UP000198640"/>
    </source>
</evidence>
<dbReference type="STRING" id="44576.SAMN05421881_107210"/>
<dbReference type="GO" id="GO:0009055">
    <property type="term" value="F:electron transfer activity"/>
    <property type="evidence" value="ECO:0007669"/>
    <property type="project" value="InterPro"/>
</dbReference>
<accession>A0A1H3NFY0</accession>
<protein>
    <recommendedName>
        <fullName evidence="6">Cytochrome c domain-containing protein</fullName>
    </recommendedName>
</protein>
<proteinExistence type="predicted"/>
<dbReference type="SUPFAM" id="SSF46626">
    <property type="entry name" value="Cytochrome c"/>
    <property type="match status" value="1"/>
</dbReference>
<dbReference type="GO" id="GO:0046872">
    <property type="term" value="F:metal ion binding"/>
    <property type="evidence" value="ECO:0007669"/>
    <property type="project" value="UniProtKB-KW"/>
</dbReference>
<evidence type="ECO:0000313" key="7">
    <source>
        <dbReference type="EMBL" id="SDY87365.1"/>
    </source>
</evidence>
<evidence type="ECO:0000256" key="4">
    <source>
        <dbReference type="PROSITE-ProRule" id="PRU00433"/>
    </source>
</evidence>
<dbReference type="Pfam" id="PF00034">
    <property type="entry name" value="Cytochrom_C"/>
    <property type="match status" value="1"/>
</dbReference>